<gene>
    <name evidence="2" type="ORF">O3P69_019822</name>
</gene>
<proteinExistence type="predicted"/>
<organism evidence="2 3">
    <name type="scientific">Scylla paramamosain</name>
    <name type="common">Mud crab</name>
    <dbReference type="NCBI Taxonomy" id="85552"/>
    <lineage>
        <taxon>Eukaryota</taxon>
        <taxon>Metazoa</taxon>
        <taxon>Ecdysozoa</taxon>
        <taxon>Arthropoda</taxon>
        <taxon>Crustacea</taxon>
        <taxon>Multicrustacea</taxon>
        <taxon>Malacostraca</taxon>
        <taxon>Eumalacostraca</taxon>
        <taxon>Eucarida</taxon>
        <taxon>Decapoda</taxon>
        <taxon>Pleocyemata</taxon>
        <taxon>Brachyura</taxon>
        <taxon>Eubrachyura</taxon>
        <taxon>Portunoidea</taxon>
        <taxon>Portunidae</taxon>
        <taxon>Portuninae</taxon>
        <taxon>Scylla</taxon>
    </lineage>
</organism>
<evidence type="ECO:0000313" key="3">
    <source>
        <dbReference type="Proteomes" id="UP001487740"/>
    </source>
</evidence>
<protein>
    <submittedName>
        <fullName evidence="2">Uncharacterized protein</fullName>
    </submittedName>
</protein>
<keyword evidence="1" id="KW-0732">Signal</keyword>
<name>A0AAW0S932_SCYPA</name>
<dbReference type="Proteomes" id="UP001487740">
    <property type="component" value="Unassembled WGS sequence"/>
</dbReference>
<sequence>MGKVHEVAFVFPTLFRLISGADSSTPSQINTTPALQTHLFYILPPAPLRVETLDSSRGPHFCKFLATGYFHHSAFALPLSRARANLAGGEAAEGVMRVCWNVLGEPDGILSM</sequence>
<reference evidence="2 3" key="1">
    <citation type="submission" date="2023-03" db="EMBL/GenBank/DDBJ databases">
        <title>High-quality genome of Scylla paramamosain provides insights in environmental adaptation.</title>
        <authorList>
            <person name="Zhang L."/>
        </authorList>
    </citation>
    <scope>NUCLEOTIDE SEQUENCE [LARGE SCALE GENOMIC DNA]</scope>
    <source>
        <strain evidence="2">LZ_2023a</strain>
        <tissue evidence="2">Muscle</tissue>
    </source>
</reference>
<keyword evidence="3" id="KW-1185">Reference proteome</keyword>
<evidence type="ECO:0000256" key="1">
    <source>
        <dbReference type="SAM" id="SignalP"/>
    </source>
</evidence>
<evidence type="ECO:0000313" key="2">
    <source>
        <dbReference type="EMBL" id="KAK8371845.1"/>
    </source>
</evidence>
<accession>A0AAW0S932</accession>
<feature type="signal peptide" evidence="1">
    <location>
        <begin position="1"/>
        <end position="20"/>
    </location>
</feature>
<feature type="chain" id="PRO_5043945685" evidence="1">
    <location>
        <begin position="21"/>
        <end position="112"/>
    </location>
</feature>
<comment type="caution">
    <text evidence="2">The sequence shown here is derived from an EMBL/GenBank/DDBJ whole genome shotgun (WGS) entry which is preliminary data.</text>
</comment>
<dbReference type="EMBL" id="JARAKH010006403">
    <property type="protein sequence ID" value="KAK8371845.1"/>
    <property type="molecule type" value="Genomic_DNA"/>
</dbReference>
<dbReference type="AlphaFoldDB" id="A0AAW0S932"/>